<dbReference type="PANTHER" id="PTHR48047:SF182">
    <property type="entry name" value="GLYCOSYLTRANSFERASE"/>
    <property type="match status" value="1"/>
</dbReference>
<evidence type="ECO:0000256" key="3">
    <source>
        <dbReference type="ARBA" id="ARBA00023241"/>
    </source>
</evidence>
<dbReference type="Pfam" id="PF00201">
    <property type="entry name" value="UDPGT"/>
    <property type="match status" value="1"/>
</dbReference>
<protein>
    <submittedName>
        <fullName evidence="4">UDP-glycosyltransferase</fullName>
    </submittedName>
</protein>
<dbReference type="OrthoDB" id="5835829at2759"/>
<keyword evidence="3" id="KW-0284">Flavonoid biosynthesis</keyword>
<evidence type="ECO:0000313" key="5">
    <source>
        <dbReference type="Proteomes" id="UP000241394"/>
    </source>
</evidence>
<dbReference type="InterPro" id="IPR002213">
    <property type="entry name" value="UDP_glucos_trans"/>
</dbReference>
<name>A0A2R6Q9P7_ACTCC</name>
<dbReference type="PANTHER" id="PTHR48047">
    <property type="entry name" value="GLYCOSYLTRANSFERASE"/>
    <property type="match status" value="1"/>
</dbReference>
<dbReference type="GO" id="GO:0035251">
    <property type="term" value="F:UDP-glucosyltransferase activity"/>
    <property type="evidence" value="ECO:0007669"/>
    <property type="project" value="TreeGrafter"/>
</dbReference>
<dbReference type="InParanoid" id="A0A2R6Q9P7"/>
<dbReference type="Proteomes" id="UP000241394">
    <property type="component" value="Chromosome LG18"/>
</dbReference>
<dbReference type="GO" id="GO:0009813">
    <property type="term" value="P:flavonoid biosynthetic process"/>
    <property type="evidence" value="ECO:0007669"/>
    <property type="project" value="UniProtKB-KW"/>
</dbReference>
<dbReference type="Gramene" id="PSS04623">
    <property type="protein sequence ID" value="PSS04623"/>
    <property type="gene ID" value="CEY00_Acc20479"/>
</dbReference>
<dbReference type="EMBL" id="NKQK01000018">
    <property type="protein sequence ID" value="PSS04623.1"/>
    <property type="molecule type" value="Genomic_DNA"/>
</dbReference>
<comment type="caution">
    <text evidence="4">The sequence shown here is derived from an EMBL/GenBank/DDBJ whole genome shotgun (WGS) entry which is preliminary data.</text>
</comment>
<evidence type="ECO:0000313" key="4">
    <source>
        <dbReference type="EMBL" id="PSS04623.1"/>
    </source>
</evidence>
<organism evidence="4 5">
    <name type="scientific">Actinidia chinensis var. chinensis</name>
    <name type="common">Chinese soft-hair kiwi</name>
    <dbReference type="NCBI Taxonomy" id="1590841"/>
    <lineage>
        <taxon>Eukaryota</taxon>
        <taxon>Viridiplantae</taxon>
        <taxon>Streptophyta</taxon>
        <taxon>Embryophyta</taxon>
        <taxon>Tracheophyta</taxon>
        <taxon>Spermatophyta</taxon>
        <taxon>Magnoliopsida</taxon>
        <taxon>eudicotyledons</taxon>
        <taxon>Gunneridae</taxon>
        <taxon>Pentapetalae</taxon>
        <taxon>asterids</taxon>
        <taxon>Ericales</taxon>
        <taxon>Actinidiaceae</taxon>
        <taxon>Actinidia</taxon>
    </lineage>
</organism>
<reference evidence="4 5" key="1">
    <citation type="submission" date="2017-07" db="EMBL/GenBank/DDBJ databases">
        <title>An improved, manually edited Actinidia chinensis var. chinensis (kiwifruit) genome highlights the challenges associated with draft genomes and gene prediction in plants.</title>
        <authorList>
            <person name="Pilkington S."/>
            <person name="Crowhurst R."/>
            <person name="Hilario E."/>
            <person name="Nardozza S."/>
            <person name="Fraser L."/>
            <person name="Peng Y."/>
            <person name="Gunaseelan K."/>
            <person name="Simpson R."/>
            <person name="Tahir J."/>
            <person name="Deroles S."/>
            <person name="Templeton K."/>
            <person name="Luo Z."/>
            <person name="Davy M."/>
            <person name="Cheng C."/>
            <person name="Mcneilage M."/>
            <person name="Scaglione D."/>
            <person name="Liu Y."/>
            <person name="Zhang Q."/>
            <person name="Datson P."/>
            <person name="De Silva N."/>
            <person name="Gardiner S."/>
            <person name="Bassett H."/>
            <person name="Chagne D."/>
            <person name="Mccallum J."/>
            <person name="Dzierzon H."/>
            <person name="Deng C."/>
            <person name="Wang Y.-Y."/>
            <person name="Barron N."/>
            <person name="Manako K."/>
            <person name="Bowen J."/>
            <person name="Foster T."/>
            <person name="Erridge Z."/>
            <person name="Tiffin H."/>
            <person name="Waite C."/>
            <person name="Davies K."/>
            <person name="Grierson E."/>
            <person name="Laing W."/>
            <person name="Kirk R."/>
            <person name="Chen X."/>
            <person name="Wood M."/>
            <person name="Montefiori M."/>
            <person name="Brummell D."/>
            <person name="Schwinn K."/>
            <person name="Catanach A."/>
            <person name="Fullerton C."/>
            <person name="Li D."/>
            <person name="Meiyalaghan S."/>
            <person name="Nieuwenhuizen N."/>
            <person name="Read N."/>
            <person name="Prakash R."/>
            <person name="Hunter D."/>
            <person name="Zhang H."/>
            <person name="Mckenzie M."/>
            <person name="Knabel M."/>
            <person name="Harris A."/>
            <person name="Allan A."/>
            <person name="Chen A."/>
            <person name="Janssen B."/>
            <person name="Plunkett B."/>
            <person name="Dwamena C."/>
            <person name="Voogd C."/>
            <person name="Leif D."/>
            <person name="Lafferty D."/>
            <person name="Souleyre E."/>
            <person name="Varkonyi-Gasic E."/>
            <person name="Gambi F."/>
            <person name="Hanley J."/>
            <person name="Yao J.-L."/>
            <person name="Cheung J."/>
            <person name="David K."/>
            <person name="Warren B."/>
            <person name="Marsh K."/>
            <person name="Snowden K."/>
            <person name="Lin-Wang K."/>
            <person name="Brian L."/>
            <person name="Martinez-Sanchez M."/>
            <person name="Wang M."/>
            <person name="Ileperuma N."/>
            <person name="Macnee N."/>
            <person name="Campin R."/>
            <person name="Mcatee P."/>
            <person name="Drummond R."/>
            <person name="Espley R."/>
            <person name="Ireland H."/>
            <person name="Wu R."/>
            <person name="Atkinson R."/>
            <person name="Karunairetnam S."/>
            <person name="Bulley S."/>
            <person name="Chunkath S."/>
            <person name="Hanley Z."/>
            <person name="Storey R."/>
            <person name="Thrimawithana A."/>
            <person name="Thomson S."/>
            <person name="David C."/>
            <person name="Testolin R."/>
        </authorList>
    </citation>
    <scope>NUCLEOTIDE SEQUENCE [LARGE SCALE GENOMIC DNA]</scope>
    <source>
        <strain evidence="5">cv. Red5</strain>
        <tissue evidence="4">Young leaf</tissue>
    </source>
</reference>
<dbReference type="STRING" id="1590841.A0A2R6Q9P7"/>
<reference evidence="5" key="2">
    <citation type="journal article" date="2018" name="BMC Genomics">
        <title>A manually annotated Actinidia chinensis var. chinensis (kiwifruit) genome highlights the challenges associated with draft genomes and gene prediction in plants.</title>
        <authorList>
            <person name="Pilkington S.M."/>
            <person name="Crowhurst R."/>
            <person name="Hilario E."/>
            <person name="Nardozza S."/>
            <person name="Fraser L."/>
            <person name="Peng Y."/>
            <person name="Gunaseelan K."/>
            <person name="Simpson R."/>
            <person name="Tahir J."/>
            <person name="Deroles S.C."/>
            <person name="Templeton K."/>
            <person name="Luo Z."/>
            <person name="Davy M."/>
            <person name="Cheng C."/>
            <person name="McNeilage M."/>
            <person name="Scaglione D."/>
            <person name="Liu Y."/>
            <person name="Zhang Q."/>
            <person name="Datson P."/>
            <person name="De Silva N."/>
            <person name="Gardiner S.E."/>
            <person name="Bassett H."/>
            <person name="Chagne D."/>
            <person name="McCallum J."/>
            <person name="Dzierzon H."/>
            <person name="Deng C."/>
            <person name="Wang Y.Y."/>
            <person name="Barron L."/>
            <person name="Manako K."/>
            <person name="Bowen J."/>
            <person name="Foster T.M."/>
            <person name="Erridge Z.A."/>
            <person name="Tiffin H."/>
            <person name="Waite C.N."/>
            <person name="Davies K.M."/>
            <person name="Grierson E.P."/>
            <person name="Laing W.A."/>
            <person name="Kirk R."/>
            <person name="Chen X."/>
            <person name="Wood M."/>
            <person name="Montefiori M."/>
            <person name="Brummell D.A."/>
            <person name="Schwinn K.E."/>
            <person name="Catanach A."/>
            <person name="Fullerton C."/>
            <person name="Li D."/>
            <person name="Meiyalaghan S."/>
            <person name="Nieuwenhuizen N."/>
            <person name="Read N."/>
            <person name="Prakash R."/>
            <person name="Hunter D."/>
            <person name="Zhang H."/>
            <person name="McKenzie M."/>
            <person name="Knabel M."/>
            <person name="Harris A."/>
            <person name="Allan A.C."/>
            <person name="Gleave A."/>
            <person name="Chen A."/>
            <person name="Janssen B.J."/>
            <person name="Plunkett B."/>
            <person name="Ampomah-Dwamena C."/>
            <person name="Voogd C."/>
            <person name="Leif D."/>
            <person name="Lafferty D."/>
            <person name="Souleyre E.J.F."/>
            <person name="Varkonyi-Gasic E."/>
            <person name="Gambi F."/>
            <person name="Hanley J."/>
            <person name="Yao J.L."/>
            <person name="Cheung J."/>
            <person name="David K.M."/>
            <person name="Warren B."/>
            <person name="Marsh K."/>
            <person name="Snowden K.C."/>
            <person name="Lin-Wang K."/>
            <person name="Brian L."/>
            <person name="Martinez-Sanchez M."/>
            <person name="Wang M."/>
            <person name="Ileperuma N."/>
            <person name="Macnee N."/>
            <person name="Campin R."/>
            <person name="McAtee P."/>
            <person name="Drummond R.S.M."/>
            <person name="Espley R.V."/>
            <person name="Ireland H.S."/>
            <person name="Wu R."/>
            <person name="Atkinson R.G."/>
            <person name="Karunairetnam S."/>
            <person name="Bulley S."/>
            <person name="Chunkath S."/>
            <person name="Hanley Z."/>
            <person name="Storey R."/>
            <person name="Thrimawithana A.H."/>
            <person name="Thomson S."/>
            <person name="David C."/>
            <person name="Testolin R."/>
            <person name="Huang H."/>
            <person name="Hellens R.P."/>
            <person name="Schaffer R.J."/>
        </authorList>
    </citation>
    <scope>NUCLEOTIDE SEQUENCE [LARGE SCALE GENOMIC DNA]</scope>
    <source>
        <strain evidence="5">cv. Red5</strain>
    </source>
</reference>
<gene>
    <name evidence="4" type="ORF">CEY00_Acc20479</name>
</gene>
<evidence type="ECO:0000256" key="1">
    <source>
        <dbReference type="ARBA" id="ARBA00009995"/>
    </source>
</evidence>
<evidence type="ECO:0000256" key="2">
    <source>
        <dbReference type="ARBA" id="ARBA00022679"/>
    </source>
</evidence>
<dbReference type="OMA" id="HAAMSML"/>
<dbReference type="Gene3D" id="3.40.50.2000">
    <property type="entry name" value="Glycogen Phosphorylase B"/>
    <property type="match status" value="2"/>
</dbReference>
<dbReference type="SUPFAM" id="SSF53756">
    <property type="entry name" value="UDP-Glycosyltransferase/glycogen phosphorylase"/>
    <property type="match status" value="1"/>
</dbReference>
<dbReference type="AlphaFoldDB" id="A0A2R6Q9P7"/>
<dbReference type="CDD" id="cd03784">
    <property type="entry name" value="GT1_Gtf-like"/>
    <property type="match status" value="1"/>
</dbReference>
<dbReference type="FunFam" id="3.40.50.2000:FF:000047">
    <property type="entry name" value="Glycosyltransferase"/>
    <property type="match status" value="1"/>
</dbReference>
<keyword evidence="2 4" id="KW-0808">Transferase</keyword>
<keyword evidence="5" id="KW-1185">Reference proteome</keyword>
<sequence>MIPSLDSFRNFFVAVNMLQQPLEHFIANLQSPPSCMISDKYLAFTAQVARKFQIPRIIFDGTSCFNLLCIHNLHNSNVLEDISDHEKFFMPGLPNQIEFTWAQLPSPFNPGSLVSHDMKKNRDRIREGELGAYGVVINSFEELEREYVERYRKAKGEKVWCIGPVSLYNKEDLDRAQRGNKSSIDENKCLQWLNSQKPGSVVYACLGTLTDLTTPQLIELGLGLEVSEMPFIWVIKAGKRKEEIEKWLLEDGFEERTKDRGLLIRGWAPQLLILSHRAIGGFLTHCGWNSTRICAGAPMVAWPIFSEQFFNEKLIVQVMGIGVGVGAKVVVHLCEEDKFGVLVKREDMKTAIEKVMDKGRDGQERRERARELQKMANMAMEGGGSSYTNLTLLIEDIMQQAARNQEAKTLETFSSLNLNY</sequence>
<comment type="similarity">
    <text evidence="1">Belongs to the UDP-glycosyltransferase family.</text>
</comment>
<proteinExistence type="inferred from homology"/>
<accession>A0A2R6Q9P7</accession>